<organism evidence="3 4">
    <name type="scientific">Aquimarina brevivitae</name>
    <dbReference type="NCBI Taxonomy" id="323412"/>
    <lineage>
        <taxon>Bacteria</taxon>
        <taxon>Pseudomonadati</taxon>
        <taxon>Bacteroidota</taxon>
        <taxon>Flavobacteriia</taxon>
        <taxon>Flavobacteriales</taxon>
        <taxon>Flavobacteriaceae</taxon>
        <taxon>Aquimarina</taxon>
    </lineage>
</organism>
<proteinExistence type="predicted"/>
<dbReference type="InterPro" id="IPR021255">
    <property type="entry name" value="DUF2807"/>
</dbReference>
<evidence type="ECO:0000256" key="1">
    <source>
        <dbReference type="SAM" id="SignalP"/>
    </source>
</evidence>
<accession>A0A4Q7P3Q9</accession>
<reference evidence="3 4" key="1">
    <citation type="submission" date="2019-02" db="EMBL/GenBank/DDBJ databases">
        <title>Genomic Encyclopedia of Type Strains, Phase IV (KMG-IV): sequencing the most valuable type-strain genomes for metagenomic binning, comparative biology and taxonomic classification.</title>
        <authorList>
            <person name="Goeker M."/>
        </authorList>
    </citation>
    <scope>NUCLEOTIDE SEQUENCE [LARGE SCALE GENOMIC DNA]</scope>
    <source>
        <strain evidence="3 4">DSM 17196</strain>
    </source>
</reference>
<keyword evidence="4" id="KW-1185">Reference proteome</keyword>
<feature type="signal peptide" evidence="1">
    <location>
        <begin position="1"/>
        <end position="19"/>
    </location>
</feature>
<dbReference type="Pfam" id="PF10988">
    <property type="entry name" value="DUF2807"/>
    <property type="match status" value="1"/>
</dbReference>
<protein>
    <submittedName>
        <fullName evidence="3">Putative autotransporter adhesin-like protein</fullName>
    </submittedName>
</protein>
<comment type="caution">
    <text evidence="3">The sequence shown here is derived from an EMBL/GenBank/DDBJ whole genome shotgun (WGS) entry which is preliminary data.</text>
</comment>
<dbReference type="AlphaFoldDB" id="A0A4Q7P3Q9"/>
<evidence type="ECO:0000313" key="4">
    <source>
        <dbReference type="Proteomes" id="UP000292262"/>
    </source>
</evidence>
<evidence type="ECO:0000259" key="2">
    <source>
        <dbReference type="Pfam" id="PF10988"/>
    </source>
</evidence>
<name>A0A4Q7P3Q9_9FLAO</name>
<keyword evidence="1" id="KW-0732">Signal</keyword>
<dbReference type="EMBL" id="SGXE01000002">
    <property type="protein sequence ID" value="RZS93312.1"/>
    <property type="molecule type" value="Genomic_DNA"/>
</dbReference>
<evidence type="ECO:0000313" key="3">
    <source>
        <dbReference type="EMBL" id="RZS93312.1"/>
    </source>
</evidence>
<sequence>MKFKLSIVFIVLISATLLAQKEKVKGNKIVMTEQKIIDNFSSIEVYDNLQVTLMEDSDPMITIEADSNVQEFIVYEVVNDVLTIKTKADIRRAKALNITIRCAAALQSLKFYNEVQANAKNSLIASNILIECHNETEVFLTVEAQQLKATAHEKANVTLHTTASEAFYQINQEAVFKGVVTSDSLTVDLYQNAEAELEGEVKNLLVRAGLDSEFFGQKLISGTSKLIAEGKSECYIKSNDAITIEAIDEAEIYLLGEPKIKLDVFLNEATLYKKNLDYTPNRFILN</sequence>
<dbReference type="RefSeq" id="WP_130286450.1">
    <property type="nucleotide sequence ID" value="NZ_SGXE01000002.1"/>
</dbReference>
<gene>
    <name evidence="3" type="ORF">EV197_1890</name>
</gene>
<feature type="chain" id="PRO_5020431188" evidence="1">
    <location>
        <begin position="20"/>
        <end position="286"/>
    </location>
</feature>
<dbReference type="Gene3D" id="2.160.20.120">
    <property type="match status" value="1"/>
</dbReference>
<dbReference type="Proteomes" id="UP000292262">
    <property type="component" value="Unassembled WGS sequence"/>
</dbReference>
<feature type="domain" description="Putative auto-transporter adhesin head GIN" evidence="2">
    <location>
        <begin position="39"/>
        <end position="176"/>
    </location>
</feature>
<dbReference type="OrthoDB" id="1419485at2"/>